<keyword evidence="7 10" id="KW-0472">Membrane</keyword>
<keyword evidence="5 10" id="KW-0552">Olfaction</keyword>
<name>A0ABM3FQH6_NEOLC</name>
<accession>A0ABM3FQH6</accession>
<evidence type="ECO:0000313" key="12">
    <source>
        <dbReference type="RefSeq" id="XP_046590277.1"/>
    </source>
</evidence>
<keyword evidence="8 10" id="KW-0675">Receptor</keyword>
<feature type="transmembrane region" description="Helical" evidence="10">
    <location>
        <begin position="291"/>
        <end position="313"/>
    </location>
</feature>
<dbReference type="GeneID" id="107219911"/>
<keyword evidence="2" id="KW-1003">Cell membrane</keyword>
<organism evidence="11 12">
    <name type="scientific">Neodiprion lecontei</name>
    <name type="common">Redheaded pine sawfly</name>
    <dbReference type="NCBI Taxonomy" id="441921"/>
    <lineage>
        <taxon>Eukaryota</taxon>
        <taxon>Metazoa</taxon>
        <taxon>Ecdysozoa</taxon>
        <taxon>Arthropoda</taxon>
        <taxon>Hexapoda</taxon>
        <taxon>Insecta</taxon>
        <taxon>Pterygota</taxon>
        <taxon>Neoptera</taxon>
        <taxon>Endopterygota</taxon>
        <taxon>Hymenoptera</taxon>
        <taxon>Tenthredinoidea</taxon>
        <taxon>Diprionidae</taxon>
        <taxon>Diprioninae</taxon>
        <taxon>Neodiprion</taxon>
    </lineage>
</organism>
<evidence type="ECO:0000256" key="2">
    <source>
        <dbReference type="ARBA" id="ARBA00022475"/>
    </source>
</evidence>
<feature type="transmembrane region" description="Helical" evidence="10">
    <location>
        <begin position="131"/>
        <end position="150"/>
    </location>
</feature>
<dbReference type="RefSeq" id="XP_046590277.1">
    <property type="nucleotide sequence ID" value="XM_046734321.1"/>
</dbReference>
<evidence type="ECO:0000256" key="10">
    <source>
        <dbReference type="RuleBase" id="RU351113"/>
    </source>
</evidence>
<feature type="transmembrane region" description="Helical" evidence="10">
    <location>
        <begin position="194"/>
        <end position="218"/>
    </location>
</feature>
<evidence type="ECO:0000256" key="8">
    <source>
        <dbReference type="ARBA" id="ARBA00023170"/>
    </source>
</evidence>
<dbReference type="PANTHER" id="PTHR21137:SF35">
    <property type="entry name" value="ODORANT RECEPTOR 19A-RELATED"/>
    <property type="match status" value="1"/>
</dbReference>
<keyword evidence="11" id="KW-1185">Reference proteome</keyword>
<dbReference type="Pfam" id="PF02949">
    <property type="entry name" value="7tm_6"/>
    <property type="match status" value="1"/>
</dbReference>
<evidence type="ECO:0000256" key="1">
    <source>
        <dbReference type="ARBA" id="ARBA00004651"/>
    </source>
</evidence>
<comment type="caution">
    <text evidence="10">Lacks conserved residue(s) required for the propagation of feature annotation.</text>
</comment>
<dbReference type="InterPro" id="IPR004117">
    <property type="entry name" value="7tm6_olfct_rcpt"/>
</dbReference>
<sequence length="419" mass="47985">MDQRRFLWWHEAALSVLGLWPPQGISGVSFGVYWVYRILFLFVFCFAFNAFEIAGFFDIYNDLQAVASNLCWSLMHFTVCLKIGLFFAKITELKRICARLRTSVFLPNQERSPGEPEVVAIAVKMSVGYLLVYYSMTVVILANCFIAPLYREKPLETLDANPADSKPEPPQNPLPYYTYVFCNALKSPCYEIAYIYQTLSTLVCSLVLIHCDNLYLFIVMVCTSQLRILNASLETVIRRATRNCPKQRWKDYAGLGTKRNDVVDRESFRLGANCVKHHHAILEVLDELEGIYNLVILIQFLSHLVQLCFQMFIVSEISLLSFDGLSMLAFVVAMVIEVYVYCQCGNEIEIESSKISQSAYNAQWTSSSEPVKRMLLIIMLRAQRPVEFTVGKFVKLSLRTLVSVVQGSFSYFMVLRKMQ</sequence>
<evidence type="ECO:0000313" key="11">
    <source>
        <dbReference type="Proteomes" id="UP000829291"/>
    </source>
</evidence>
<keyword evidence="6 10" id="KW-1133">Transmembrane helix</keyword>
<comment type="similarity">
    <text evidence="10">Belongs to the insect chemoreceptor superfamily. Heteromeric odorant receptor channel (TC 1.A.69) family.</text>
</comment>
<comment type="subcellular location">
    <subcellularLocation>
        <location evidence="1 10">Cell membrane</location>
        <topology evidence="1 10">Multi-pass membrane protein</topology>
    </subcellularLocation>
</comment>
<evidence type="ECO:0000256" key="5">
    <source>
        <dbReference type="ARBA" id="ARBA00022725"/>
    </source>
</evidence>
<feature type="transmembrane region" description="Helical" evidence="10">
    <location>
        <begin position="63"/>
        <end position="85"/>
    </location>
</feature>
<evidence type="ECO:0000256" key="6">
    <source>
        <dbReference type="ARBA" id="ARBA00022989"/>
    </source>
</evidence>
<evidence type="ECO:0000256" key="3">
    <source>
        <dbReference type="ARBA" id="ARBA00022606"/>
    </source>
</evidence>
<keyword evidence="9 10" id="KW-0807">Transducer</keyword>
<keyword evidence="3 10" id="KW-0716">Sensory transduction</keyword>
<protein>
    <recommendedName>
        <fullName evidence="10">Odorant receptor</fullName>
    </recommendedName>
</protein>
<gene>
    <name evidence="12" type="primary">LOC107219911</name>
</gene>
<feature type="transmembrane region" description="Helical" evidence="10">
    <location>
        <begin position="34"/>
        <end position="57"/>
    </location>
</feature>
<feature type="transmembrane region" description="Helical" evidence="10">
    <location>
        <begin position="325"/>
        <end position="342"/>
    </location>
</feature>
<dbReference type="PANTHER" id="PTHR21137">
    <property type="entry name" value="ODORANT RECEPTOR"/>
    <property type="match status" value="1"/>
</dbReference>
<proteinExistence type="inferred from homology"/>
<keyword evidence="4 10" id="KW-0812">Transmembrane</keyword>
<evidence type="ECO:0000256" key="9">
    <source>
        <dbReference type="ARBA" id="ARBA00023224"/>
    </source>
</evidence>
<dbReference type="Proteomes" id="UP000829291">
    <property type="component" value="Chromosome 3"/>
</dbReference>
<reference evidence="12" key="1">
    <citation type="submission" date="2025-08" db="UniProtKB">
        <authorList>
            <consortium name="RefSeq"/>
        </authorList>
    </citation>
    <scope>IDENTIFICATION</scope>
    <source>
        <tissue evidence="12">Thorax and Abdomen</tissue>
    </source>
</reference>
<evidence type="ECO:0000256" key="4">
    <source>
        <dbReference type="ARBA" id="ARBA00022692"/>
    </source>
</evidence>
<evidence type="ECO:0000256" key="7">
    <source>
        <dbReference type="ARBA" id="ARBA00023136"/>
    </source>
</evidence>